<accession>A0A8D1GDR6</accession>
<feature type="region of interest" description="Disordered" evidence="7">
    <location>
        <begin position="721"/>
        <end position="791"/>
    </location>
</feature>
<dbReference type="Pfam" id="PF07810">
    <property type="entry name" value="TMC"/>
    <property type="match status" value="1"/>
</dbReference>
<feature type="transmembrane region" description="Helical" evidence="6">
    <location>
        <begin position="146"/>
        <end position="168"/>
    </location>
</feature>
<feature type="transmembrane region" description="Helical" evidence="6">
    <location>
        <begin position="584"/>
        <end position="605"/>
    </location>
</feature>
<feature type="compositionally biased region" description="Low complexity" evidence="7">
    <location>
        <begin position="749"/>
        <end position="761"/>
    </location>
</feature>
<evidence type="ECO:0000313" key="10">
    <source>
        <dbReference type="Proteomes" id="UP000694728"/>
    </source>
</evidence>
<proteinExistence type="inferred from homology"/>
<feature type="transmembrane region" description="Helical" evidence="6">
    <location>
        <begin position="231"/>
        <end position="249"/>
    </location>
</feature>
<evidence type="ECO:0000256" key="6">
    <source>
        <dbReference type="RuleBase" id="RU310713"/>
    </source>
</evidence>
<dbReference type="InterPro" id="IPR012496">
    <property type="entry name" value="TMC_dom"/>
</dbReference>
<keyword evidence="4 6" id="KW-1133">Transmembrane helix</keyword>
<evidence type="ECO:0000256" key="7">
    <source>
        <dbReference type="SAM" id="MobiDB-lite"/>
    </source>
</evidence>
<evidence type="ECO:0000256" key="4">
    <source>
        <dbReference type="ARBA" id="ARBA00022989"/>
    </source>
</evidence>
<keyword evidence="5 6" id="KW-0472">Membrane</keyword>
<feature type="domain" description="TMC" evidence="8">
    <location>
        <begin position="464"/>
        <end position="579"/>
    </location>
</feature>
<keyword evidence="3 6" id="KW-0812">Transmembrane</keyword>
<feature type="transmembrane region" description="Helical" evidence="6">
    <location>
        <begin position="641"/>
        <end position="665"/>
    </location>
</feature>
<name>A0A8D1GDR6_PIG</name>
<feature type="compositionally biased region" description="Low complexity" evidence="7">
    <location>
        <begin position="1006"/>
        <end position="1024"/>
    </location>
</feature>
<evidence type="ECO:0000259" key="8">
    <source>
        <dbReference type="Pfam" id="PF07810"/>
    </source>
</evidence>
<reference evidence="9" key="1">
    <citation type="submission" date="2025-08" db="UniProtKB">
        <authorList>
            <consortium name="Ensembl"/>
        </authorList>
    </citation>
    <scope>IDENTIFICATION</scope>
</reference>
<feature type="compositionally biased region" description="Low complexity" evidence="7">
    <location>
        <begin position="781"/>
        <end position="791"/>
    </location>
</feature>
<dbReference type="PANTHER" id="PTHR23302:SF35">
    <property type="entry name" value="TRANSMEMBRANE CHANNEL-LIKE PROTEIN 3"/>
    <property type="match status" value="1"/>
</dbReference>
<feature type="transmembrane region" description="Helical" evidence="6">
    <location>
        <begin position="534"/>
        <end position="552"/>
    </location>
</feature>
<feature type="region of interest" description="Disordered" evidence="7">
    <location>
        <begin position="1"/>
        <end position="21"/>
    </location>
</feature>
<organism evidence="9 10">
    <name type="scientific">Sus scrofa</name>
    <name type="common">Pig</name>
    <dbReference type="NCBI Taxonomy" id="9823"/>
    <lineage>
        <taxon>Eukaryota</taxon>
        <taxon>Metazoa</taxon>
        <taxon>Chordata</taxon>
        <taxon>Craniata</taxon>
        <taxon>Vertebrata</taxon>
        <taxon>Euteleostomi</taxon>
        <taxon>Mammalia</taxon>
        <taxon>Eutheria</taxon>
        <taxon>Laurasiatheria</taxon>
        <taxon>Artiodactyla</taxon>
        <taxon>Suina</taxon>
        <taxon>Suidae</taxon>
        <taxon>Sus</taxon>
    </lineage>
</organism>
<dbReference type="Ensembl" id="ENSSSCT00045004085.1">
    <property type="protein sequence ID" value="ENSSSCP00045002595.1"/>
    <property type="gene ID" value="ENSSSCG00045002549.1"/>
</dbReference>
<feature type="transmembrane region" description="Helical" evidence="6">
    <location>
        <begin position="481"/>
        <end position="502"/>
    </location>
</feature>
<feature type="region of interest" description="Disordered" evidence="7">
    <location>
        <begin position="979"/>
        <end position="1047"/>
    </location>
</feature>
<feature type="transmembrane region" description="Helical" evidence="6">
    <location>
        <begin position="319"/>
        <end position="344"/>
    </location>
</feature>
<dbReference type="PANTHER" id="PTHR23302">
    <property type="entry name" value="TRANSMEMBRANE CHANNEL-RELATED"/>
    <property type="match status" value="1"/>
</dbReference>
<comment type="subcellular location">
    <subcellularLocation>
        <location evidence="1 6">Membrane</location>
        <topology evidence="1 6">Multi-pass membrane protein</topology>
    </subcellularLocation>
</comment>
<evidence type="ECO:0000256" key="1">
    <source>
        <dbReference type="ARBA" id="ARBA00004141"/>
    </source>
</evidence>
<dbReference type="Proteomes" id="UP000694728">
    <property type="component" value="Unplaced"/>
</dbReference>
<evidence type="ECO:0000256" key="2">
    <source>
        <dbReference type="ARBA" id="ARBA00006510"/>
    </source>
</evidence>
<evidence type="ECO:0000256" key="5">
    <source>
        <dbReference type="ARBA" id="ARBA00023136"/>
    </source>
</evidence>
<feature type="compositionally biased region" description="Polar residues" evidence="7">
    <location>
        <begin position="735"/>
        <end position="748"/>
    </location>
</feature>
<sequence>SLLLTGSGSTPMKPSKASQRYRSIGRNASQHYFYQESNLDDSFTADETGDSSDPEQIFQNIQFQKDLMANIRCRPWTMGQKLRALRRAKDIVLKFEGRLTRTRGYQAAGAEVKSRMACMGEILYKPFSLPCLSSGHFGSGVASYFIFLRWLFGINIVLTIMTGAFIVIPELIAGQPFGSTASKTIPKEHIASAQDLDTVWSLGGYLQYSVLFYGYYGRERRIGRAGYRLPLAYFLVGMAVFAYSFIILLKKMAKNSRTSLASASNENYTFCWRVFCAWDYLIGNPEAAESKTAAIVNSIREAILEEQEKKKRKNLAVTICLRVVANILVLLSLAGSIYLIYFVVDRSQKLEQSKKELTLWEKNETNHGCCVVVTEGEFVAFRVLVLYLGNLYSLIIALLDKVNSMSIEVSALSWSQPTRHTHIHTHTHTNSTWAPGEASVPTYPSPLPEANKTTVSTQSPQDQCWETYVGQEMLKLSIIDMLFTVASILLIDFFRGLFVRYLSDYWCWDLESKFPEYGEFKIAENVLHLVYNQGMIWMGAFFSPCLPAFNVLKLIGLMYLRSWAVLTCNVPHQQVFRASRSNNFYLAMLLFMLFLCMLPTIFAIVRYKPSLNCGPFSGQEKIYDIVSETIEKDFPAWFGSVVGYVSSPVVILPAVLLLFMLIYYLQSIARSLKLSNHQLRMQIQNARSEDKKKVAQMVEGNGSPSACLLMTLPLPAARIQTQDESTKRLPKDSDLGSQMSSAHSATPQNNGNVVNVDSSSSKSGRIEAIRQPTPQSPQPGPGTYTTAAATPDPRRIWDLLHRYPRGPCASTGDLHRSRSCTPGMFAKHIEDVHSEPLFRKDFEQIDHRSAVSALGPQGCWSHGPKYYVVNEHDSHQKNHSTFRPERHFEIDTFGDIVERYPRNMRQCVPGVSHQACSPQRSEEEDEMLRREVIQRAFHPRSLTDLHGAPHFYRCWTHYTSWDDGFEGQLDRPMYVLKKPRSRNFQYPQHPGKPRGKPRFEPSATESDSMSAASSSDQQNSSADQYLQVSRSQGKLLRSAGQRGRRKAISRQEVMEDLNDLICSNV</sequence>
<dbReference type="GO" id="GO:0005886">
    <property type="term" value="C:plasma membrane"/>
    <property type="evidence" value="ECO:0007669"/>
    <property type="project" value="InterPro"/>
</dbReference>
<comment type="similarity">
    <text evidence="2 6">Belongs to the TMC family.</text>
</comment>
<evidence type="ECO:0000313" key="9">
    <source>
        <dbReference type="Ensembl" id="ENSSSCP00045002595.1"/>
    </source>
</evidence>
<dbReference type="InterPro" id="IPR038900">
    <property type="entry name" value="TMC"/>
</dbReference>
<feature type="transmembrane region" description="Helical" evidence="6">
    <location>
        <begin position="379"/>
        <end position="399"/>
    </location>
</feature>
<evidence type="ECO:0000256" key="3">
    <source>
        <dbReference type="ARBA" id="ARBA00022692"/>
    </source>
</evidence>
<feature type="compositionally biased region" description="Basic and acidic residues" evidence="7">
    <location>
        <begin position="724"/>
        <end position="734"/>
    </location>
</feature>
<dbReference type="AlphaFoldDB" id="A0A8D1GDR6"/>
<protein>
    <recommendedName>
        <fullName evidence="6">Transmembrane channel-like protein</fullName>
    </recommendedName>
</protein>